<dbReference type="EnsemblMetazoa" id="AATE020198-RA">
    <property type="protein sequence ID" value="AATE020198-PA.1"/>
    <property type="gene ID" value="AATE020198"/>
</dbReference>
<protein>
    <submittedName>
        <fullName evidence="1">Uncharacterized protein</fullName>
    </submittedName>
</protein>
<proteinExistence type="predicted"/>
<dbReference type="AlphaFoldDB" id="A0A182JLA9"/>
<organism evidence="1">
    <name type="scientific">Anopheles atroparvus</name>
    <name type="common">European mosquito</name>
    <dbReference type="NCBI Taxonomy" id="41427"/>
    <lineage>
        <taxon>Eukaryota</taxon>
        <taxon>Metazoa</taxon>
        <taxon>Ecdysozoa</taxon>
        <taxon>Arthropoda</taxon>
        <taxon>Hexapoda</taxon>
        <taxon>Insecta</taxon>
        <taxon>Pterygota</taxon>
        <taxon>Neoptera</taxon>
        <taxon>Endopterygota</taxon>
        <taxon>Diptera</taxon>
        <taxon>Nematocera</taxon>
        <taxon>Culicoidea</taxon>
        <taxon>Culicidae</taxon>
        <taxon>Anophelinae</taxon>
        <taxon>Anopheles</taxon>
    </lineage>
</organism>
<dbReference type="VEuPathDB" id="VectorBase:AATE020198"/>
<accession>A0A182JLA9</accession>
<evidence type="ECO:0000313" key="1">
    <source>
        <dbReference type="EnsemblMetazoa" id="AATE020198-PA.1"/>
    </source>
</evidence>
<reference evidence="1" key="1">
    <citation type="submission" date="2022-08" db="UniProtKB">
        <authorList>
            <consortium name="EnsemblMetazoa"/>
        </authorList>
    </citation>
    <scope>IDENTIFICATION</scope>
    <source>
        <strain evidence="1">EBRO</strain>
    </source>
</reference>
<name>A0A182JLA9_ANOAO</name>
<sequence>MERASVGSDGFTRSPSSSLHSSFSSFSHFSHSCLRPWASTGRHSSSDSYLFSLPWSSRMPKYCSSGGELVPGWAGTCWNFWIVCGVRRMPLGAMAATLAASAYCPLVNRWLNLRTNRSSAPDRLLRTAMRSARSGFCSTVLMYGMICSSSTVTDSTWPLRFTPMMPPLDSCGAVTKIRGETCIATGKSLCASGGKNTSTAFLVNATLPAGGVPTSMMCSFAAVCERTAKQNSVDSSLFSSILNVANEAACPSIACDTLRSTEYSCMAPITRDEWRSNILIGVESPSMDQWYTDVSVTRDSVLSVIHFQNTTSSVIVCAFIFDFISMLKICSVFCALSAITLLAGFMIAESALIGRRIGFCASFMSMITTCAVSPTFSRTQMNLSDSIVRLVNEIELGLMLMLVSCTSGELLLQEDIVFLRDTRKGTLFAH</sequence>